<dbReference type="PROSITE" id="PS50157">
    <property type="entry name" value="ZINC_FINGER_C2H2_2"/>
    <property type="match status" value="1"/>
</dbReference>
<dbReference type="SUPFAM" id="SSF57667">
    <property type="entry name" value="beta-beta-alpha zinc fingers"/>
    <property type="match status" value="2"/>
</dbReference>
<dbReference type="InterPro" id="IPR041661">
    <property type="entry name" value="ZN622/Rei1/Reh1_Znf-C2H2"/>
</dbReference>
<evidence type="ECO:0000259" key="3">
    <source>
        <dbReference type="PROSITE" id="PS50157"/>
    </source>
</evidence>
<feature type="compositionally biased region" description="Basic and acidic residues" evidence="2">
    <location>
        <begin position="309"/>
        <end position="323"/>
    </location>
</feature>
<evidence type="ECO:0000256" key="2">
    <source>
        <dbReference type="SAM" id="MobiDB-lite"/>
    </source>
</evidence>
<proteinExistence type="predicted"/>
<feature type="compositionally biased region" description="Acidic residues" evidence="2">
    <location>
        <begin position="89"/>
        <end position="98"/>
    </location>
</feature>
<name>A0A5C6G2M3_METRR</name>
<keyword evidence="1" id="KW-0863">Zinc-finger</keyword>
<dbReference type="AlphaFoldDB" id="A0A5C6G2M3"/>
<accession>A0A5C6G2M3</accession>
<dbReference type="EMBL" id="SBHS01000033">
    <property type="protein sequence ID" value="TWU72070.1"/>
    <property type="molecule type" value="Genomic_DNA"/>
</dbReference>
<feature type="region of interest" description="Disordered" evidence="2">
    <location>
        <begin position="49"/>
        <end position="98"/>
    </location>
</feature>
<feature type="compositionally biased region" description="Basic and acidic residues" evidence="2">
    <location>
        <begin position="50"/>
        <end position="59"/>
    </location>
</feature>
<feature type="region of interest" description="Disordered" evidence="2">
    <location>
        <begin position="228"/>
        <end position="262"/>
    </location>
</feature>
<dbReference type="Proteomes" id="UP000317257">
    <property type="component" value="Unassembled WGS sequence"/>
</dbReference>
<dbReference type="GO" id="GO:0008270">
    <property type="term" value="F:zinc ion binding"/>
    <property type="evidence" value="ECO:0007669"/>
    <property type="project" value="UniProtKB-KW"/>
</dbReference>
<dbReference type="GO" id="GO:0042273">
    <property type="term" value="P:ribosomal large subunit biogenesis"/>
    <property type="evidence" value="ECO:0007669"/>
    <property type="project" value="TreeGrafter"/>
</dbReference>
<feature type="compositionally biased region" description="Polar residues" evidence="2">
    <location>
        <begin position="228"/>
        <end position="247"/>
    </location>
</feature>
<dbReference type="PANTHER" id="PTHR13182">
    <property type="entry name" value="ZINC FINGER PROTEIN 622"/>
    <property type="match status" value="1"/>
</dbReference>
<gene>
    <name evidence="4" type="ORF">ED733_003504</name>
</gene>
<protein>
    <recommendedName>
        <fullName evidence="3">C2H2-type domain-containing protein</fullName>
    </recommendedName>
</protein>
<feature type="domain" description="C2H2-type" evidence="3">
    <location>
        <begin position="6"/>
        <end position="35"/>
    </location>
</feature>
<dbReference type="PROSITE" id="PS00028">
    <property type="entry name" value="ZINC_FINGER_C2H2_1"/>
    <property type="match status" value="1"/>
</dbReference>
<dbReference type="PANTHER" id="PTHR13182:SF8">
    <property type="entry name" value="CYTOPLASMIC 60S SUBUNIT BIOGENESIS FACTOR ZNF622"/>
    <property type="match status" value="1"/>
</dbReference>
<dbReference type="GO" id="GO:0030687">
    <property type="term" value="C:preribosome, large subunit precursor"/>
    <property type="evidence" value="ECO:0007669"/>
    <property type="project" value="TreeGrafter"/>
</dbReference>
<keyword evidence="1" id="KW-0479">Metal-binding</keyword>
<dbReference type="InterPro" id="IPR013087">
    <property type="entry name" value="Znf_C2H2_type"/>
</dbReference>
<dbReference type="InterPro" id="IPR040025">
    <property type="entry name" value="Znf622/Rei1/Reh1"/>
</dbReference>
<sequence length="341" mass="38337">MDKRVFNCRTCNVEFGSSQAYRVHAKSDVHVANLKERVAASGVVLLSNVPRHDEEESHVSKPANKTKTNRSSSCTPTIENGKSNNEAVSAEDSDTERDETPDFVLDQCLFCGKLSGTFERNLEHMTQTHSFRVLEQQFLIVDGETLIWYLHLVIYGYSECLLCGKTRPSVEGIQQHMVAKSHCQFRLDDDIKDFYEFPEGMKSPEDMIISGESTMQLPSGKVLGQRAFSTESTSRRTAALSESQASKRSYGPISGSTSDLMTRNDRTLARLSTQLSQFRVGDQQSLAHLPAYELRSVLASMKKQLSSSQREELRMRSRQEARGNKTLMKHFKPDVPGRLNG</sequence>
<feature type="compositionally biased region" description="Polar residues" evidence="2">
    <location>
        <begin position="63"/>
        <end position="87"/>
    </location>
</feature>
<comment type="caution">
    <text evidence="4">The sequence shown here is derived from an EMBL/GenBank/DDBJ whole genome shotgun (WGS) entry which is preliminary data.</text>
</comment>
<reference evidence="5" key="1">
    <citation type="submission" date="2018-12" db="EMBL/GenBank/DDBJ databases">
        <title>The complete genome of Metarhizium rileyi, a key fungal pathogen of Lepidoptera.</title>
        <authorList>
            <person name="Binneck E."/>
            <person name="Lastra C.C.L."/>
            <person name="Sosa-Gomez D.R."/>
        </authorList>
    </citation>
    <scope>NUCLEOTIDE SEQUENCE [LARGE SCALE GENOMIC DNA]</scope>
    <source>
        <strain evidence="5">Cep018-CH2</strain>
    </source>
</reference>
<organism evidence="4 5">
    <name type="scientific">Metarhizium rileyi (strain RCEF 4871)</name>
    <name type="common">Nomuraea rileyi</name>
    <dbReference type="NCBI Taxonomy" id="1649241"/>
    <lineage>
        <taxon>Eukaryota</taxon>
        <taxon>Fungi</taxon>
        <taxon>Dikarya</taxon>
        <taxon>Ascomycota</taxon>
        <taxon>Pezizomycotina</taxon>
        <taxon>Sordariomycetes</taxon>
        <taxon>Hypocreomycetidae</taxon>
        <taxon>Hypocreales</taxon>
        <taxon>Clavicipitaceae</taxon>
        <taxon>Metarhizium</taxon>
    </lineage>
</organism>
<dbReference type="SMART" id="SM00355">
    <property type="entry name" value="ZnF_C2H2"/>
    <property type="match status" value="3"/>
</dbReference>
<dbReference type="InterPro" id="IPR036236">
    <property type="entry name" value="Znf_C2H2_sf"/>
</dbReference>
<dbReference type="Pfam" id="PF12756">
    <property type="entry name" value="zf-C2H2_2"/>
    <property type="match status" value="1"/>
</dbReference>
<evidence type="ECO:0000313" key="5">
    <source>
        <dbReference type="Proteomes" id="UP000317257"/>
    </source>
</evidence>
<evidence type="ECO:0000313" key="4">
    <source>
        <dbReference type="EMBL" id="TWU72070.1"/>
    </source>
</evidence>
<evidence type="ECO:0000256" key="1">
    <source>
        <dbReference type="PROSITE-ProRule" id="PRU00042"/>
    </source>
</evidence>
<feature type="region of interest" description="Disordered" evidence="2">
    <location>
        <begin position="305"/>
        <end position="341"/>
    </location>
</feature>
<keyword evidence="1" id="KW-0862">Zinc</keyword>